<dbReference type="PANTHER" id="PTHR13808:SF1">
    <property type="entry name" value="HISTONE ACETYLTRANSFERASE"/>
    <property type="match status" value="1"/>
</dbReference>
<dbReference type="Proteomes" id="UP000625711">
    <property type="component" value="Unassembled WGS sequence"/>
</dbReference>
<feature type="domain" description="TAZ-type" evidence="14">
    <location>
        <begin position="237"/>
        <end position="326"/>
    </location>
</feature>
<evidence type="ECO:0000256" key="3">
    <source>
        <dbReference type="ARBA" id="ARBA00022679"/>
    </source>
</evidence>
<evidence type="ECO:0000256" key="8">
    <source>
        <dbReference type="ARBA" id="ARBA00023015"/>
    </source>
</evidence>
<organism evidence="15 16">
    <name type="scientific">Rhynchophorus ferrugineus</name>
    <name type="common">Red palm weevil</name>
    <name type="synonym">Curculio ferrugineus</name>
    <dbReference type="NCBI Taxonomy" id="354439"/>
    <lineage>
        <taxon>Eukaryota</taxon>
        <taxon>Metazoa</taxon>
        <taxon>Ecdysozoa</taxon>
        <taxon>Arthropoda</taxon>
        <taxon>Hexapoda</taxon>
        <taxon>Insecta</taxon>
        <taxon>Pterygota</taxon>
        <taxon>Neoptera</taxon>
        <taxon>Endopterygota</taxon>
        <taxon>Coleoptera</taxon>
        <taxon>Polyphaga</taxon>
        <taxon>Cucujiformia</taxon>
        <taxon>Curculionidae</taxon>
        <taxon>Dryophthorinae</taxon>
        <taxon>Rhynchophorus</taxon>
    </lineage>
</organism>
<dbReference type="GO" id="GO:0000123">
    <property type="term" value="C:histone acetyltransferase complex"/>
    <property type="evidence" value="ECO:0007669"/>
    <property type="project" value="TreeGrafter"/>
</dbReference>
<keyword evidence="3" id="KW-0808">Transferase</keyword>
<evidence type="ECO:0000256" key="5">
    <source>
        <dbReference type="ARBA" id="ARBA00022771"/>
    </source>
</evidence>
<dbReference type="OrthoDB" id="899at2759"/>
<comment type="caution">
    <text evidence="15">The sequence shown here is derived from an EMBL/GenBank/DDBJ whole genome shotgun (WGS) entry which is preliminary data.</text>
</comment>
<keyword evidence="8" id="KW-0805">Transcription regulation</keyword>
<feature type="compositionally biased region" description="Gly residues" evidence="13">
    <location>
        <begin position="184"/>
        <end position="195"/>
    </location>
</feature>
<evidence type="ECO:0000256" key="11">
    <source>
        <dbReference type="ARBA" id="ARBA00048017"/>
    </source>
</evidence>
<keyword evidence="5 12" id="KW-0863">Zinc-finger</keyword>
<dbReference type="GO" id="GO:0005634">
    <property type="term" value="C:nucleus"/>
    <property type="evidence" value="ECO:0007669"/>
    <property type="project" value="UniProtKB-SubCell"/>
</dbReference>
<evidence type="ECO:0000256" key="6">
    <source>
        <dbReference type="ARBA" id="ARBA00022833"/>
    </source>
</evidence>
<evidence type="ECO:0000259" key="14">
    <source>
        <dbReference type="PROSITE" id="PS50134"/>
    </source>
</evidence>
<feature type="compositionally biased region" description="Low complexity" evidence="13">
    <location>
        <begin position="154"/>
        <end position="166"/>
    </location>
</feature>
<dbReference type="GO" id="GO:0005667">
    <property type="term" value="C:transcription regulator complex"/>
    <property type="evidence" value="ECO:0007669"/>
    <property type="project" value="TreeGrafter"/>
</dbReference>
<reference evidence="15" key="1">
    <citation type="submission" date="2020-08" db="EMBL/GenBank/DDBJ databases">
        <title>Genome sequencing and assembly of the red palm weevil Rhynchophorus ferrugineus.</title>
        <authorList>
            <person name="Dias G.B."/>
            <person name="Bergman C.M."/>
            <person name="Manee M."/>
        </authorList>
    </citation>
    <scope>NUCLEOTIDE SEQUENCE</scope>
    <source>
        <strain evidence="15">AA-2017</strain>
        <tissue evidence="15">Whole larva</tissue>
    </source>
</reference>
<dbReference type="GO" id="GO:0045944">
    <property type="term" value="P:positive regulation of transcription by RNA polymerase II"/>
    <property type="evidence" value="ECO:0007669"/>
    <property type="project" value="TreeGrafter"/>
</dbReference>
<evidence type="ECO:0000256" key="1">
    <source>
        <dbReference type="ARBA" id="ARBA00004123"/>
    </source>
</evidence>
<protein>
    <recommendedName>
        <fullName evidence="2">histone acetyltransferase</fullName>
        <ecNumber evidence="2">2.3.1.48</ecNumber>
    </recommendedName>
</protein>
<accession>A0A834MA62</accession>
<dbReference type="InterPro" id="IPR000197">
    <property type="entry name" value="Znf_TAZ"/>
</dbReference>
<evidence type="ECO:0000256" key="2">
    <source>
        <dbReference type="ARBA" id="ARBA00013184"/>
    </source>
</evidence>
<evidence type="ECO:0000256" key="9">
    <source>
        <dbReference type="ARBA" id="ARBA00023163"/>
    </source>
</evidence>
<proteinExistence type="predicted"/>
<name>A0A834MA62_RHYFE</name>
<dbReference type="Gene3D" id="1.20.1020.10">
    <property type="entry name" value="TAZ domain"/>
    <property type="match status" value="1"/>
</dbReference>
<keyword evidence="9" id="KW-0804">Transcription</keyword>
<dbReference type="PANTHER" id="PTHR13808">
    <property type="entry name" value="CBP/P300-RELATED"/>
    <property type="match status" value="1"/>
</dbReference>
<sequence>MYQMNLGSVPSPISIYSDLQSDVNYEGTTPMMFASQELNATIGENMIMTNTSISYGGDMGGGGLGMNNGAGNEPQLTNAHDLMFGQPHHPGDHNVYQNMQNEPMLNTLPHMHQRAPASHTMHIRMHVRTTNVLRPINNQGIPGNYPYPYSNSNEGPEGQPGEIPQPHFDISPWFGGPPSRTVGPMGGPMGGGGDIGQTQPPAPSPTQPQSGVPSLSQPEPQRSTQNRPVQRGASNLTPEKCRDIQQQLVLILHAQKCQMRESSQADNGESWNCTLPRCKTMKNVLNHMTTCNAGRSCSVAQCSSSLHIIRHWRNCKRQDCLVCKPLLQASRNRNRNATTANTSQHAA</sequence>
<comment type="subcellular location">
    <subcellularLocation>
        <location evidence="1">Nucleus</location>
    </subcellularLocation>
</comment>
<dbReference type="SUPFAM" id="SSF57933">
    <property type="entry name" value="TAZ domain"/>
    <property type="match status" value="1"/>
</dbReference>
<evidence type="ECO:0000256" key="7">
    <source>
        <dbReference type="ARBA" id="ARBA00022853"/>
    </source>
</evidence>
<evidence type="ECO:0000256" key="10">
    <source>
        <dbReference type="ARBA" id="ARBA00023242"/>
    </source>
</evidence>
<dbReference type="GO" id="GO:0008270">
    <property type="term" value="F:zinc ion binding"/>
    <property type="evidence" value="ECO:0007669"/>
    <property type="project" value="UniProtKB-KW"/>
</dbReference>
<comment type="catalytic activity">
    <reaction evidence="11">
        <text>L-lysyl-[protein] + acetyl-CoA = N(6)-acetyl-L-lysyl-[protein] + CoA + H(+)</text>
        <dbReference type="Rhea" id="RHEA:45948"/>
        <dbReference type="Rhea" id="RHEA-COMP:9752"/>
        <dbReference type="Rhea" id="RHEA-COMP:10731"/>
        <dbReference type="ChEBI" id="CHEBI:15378"/>
        <dbReference type="ChEBI" id="CHEBI:29969"/>
        <dbReference type="ChEBI" id="CHEBI:57287"/>
        <dbReference type="ChEBI" id="CHEBI:57288"/>
        <dbReference type="ChEBI" id="CHEBI:61930"/>
        <dbReference type="EC" id="2.3.1.48"/>
    </reaction>
</comment>
<keyword evidence="16" id="KW-1185">Reference proteome</keyword>
<keyword evidence="4 12" id="KW-0479">Metal-binding</keyword>
<evidence type="ECO:0000313" key="15">
    <source>
        <dbReference type="EMBL" id="KAF7272190.1"/>
    </source>
</evidence>
<feature type="region of interest" description="Disordered" evidence="13">
    <location>
        <begin position="133"/>
        <end position="239"/>
    </location>
</feature>
<dbReference type="GO" id="GO:0031490">
    <property type="term" value="F:chromatin DNA binding"/>
    <property type="evidence" value="ECO:0007669"/>
    <property type="project" value="TreeGrafter"/>
</dbReference>
<dbReference type="SMART" id="SM00551">
    <property type="entry name" value="ZnF_TAZ"/>
    <property type="match status" value="1"/>
</dbReference>
<dbReference type="EC" id="2.3.1.48" evidence="2"/>
<evidence type="ECO:0000256" key="12">
    <source>
        <dbReference type="PROSITE-ProRule" id="PRU00203"/>
    </source>
</evidence>
<evidence type="ECO:0000256" key="13">
    <source>
        <dbReference type="SAM" id="MobiDB-lite"/>
    </source>
</evidence>
<evidence type="ECO:0000313" key="16">
    <source>
        <dbReference type="Proteomes" id="UP000625711"/>
    </source>
</evidence>
<keyword evidence="6 12" id="KW-0862">Zinc</keyword>
<gene>
    <name evidence="15" type="ORF">GWI33_015021</name>
</gene>
<dbReference type="EMBL" id="JAACXV010013822">
    <property type="protein sequence ID" value="KAF7272190.1"/>
    <property type="molecule type" value="Genomic_DNA"/>
</dbReference>
<dbReference type="InterPro" id="IPR013178">
    <property type="entry name" value="Histone_AcTrfase_Rtt109/CBP"/>
</dbReference>
<feature type="compositionally biased region" description="Polar residues" evidence="13">
    <location>
        <begin position="211"/>
        <end position="237"/>
    </location>
</feature>
<evidence type="ECO:0000256" key="4">
    <source>
        <dbReference type="ARBA" id="ARBA00022723"/>
    </source>
</evidence>
<dbReference type="PROSITE" id="PS50134">
    <property type="entry name" value="ZF_TAZ"/>
    <property type="match status" value="1"/>
</dbReference>
<feature type="zinc finger region" description="TAZ-type" evidence="12">
    <location>
        <begin position="237"/>
        <end position="326"/>
    </location>
</feature>
<dbReference type="GO" id="GO:0003713">
    <property type="term" value="F:transcription coactivator activity"/>
    <property type="evidence" value="ECO:0007669"/>
    <property type="project" value="TreeGrafter"/>
</dbReference>
<dbReference type="Pfam" id="PF02135">
    <property type="entry name" value="zf-TAZ"/>
    <property type="match status" value="1"/>
</dbReference>
<dbReference type="GO" id="GO:0004402">
    <property type="term" value="F:histone acetyltransferase activity"/>
    <property type="evidence" value="ECO:0007669"/>
    <property type="project" value="InterPro"/>
</dbReference>
<keyword evidence="10" id="KW-0539">Nucleus</keyword>
<dbReference type="AlphaFoldDB" id="A0A834MA62"/>
<keyword evidence="7" id="KW-0156">Chromatin regulator</keyword>
<dbReference type="InterPro" id="IPR035898">
    <property type="entry name" value="TAZ_dom_sf"/>
</dbReference>